<evidence type="ECO:0000259" key="2">
    <source>
        <dbReference type="Pfam" id="PF18957"/>
    </source>
</evidence>
<organism evidence="3 4">
    <name type="scientific">Corynebacterium nasicanis</name>
    <dbReference type="NCBI Taxonomy" id="1448267"/>
    <lineage>
        <taxon>Bacteria</taxon>
        <taxon>Bacillati</taxon>
        <taxon>Actinomycetota</taxon>
        <taxon>Actinomycetes</taxon>
        <taxon>Mycobacteriales</taxon>
        <taxon>Corynebacteriaceae</taxon>
        <taxon>Corynebacterium</taxon>
    </lineage>
</organism>
<feature type="signal peptide" evidence="1">
    <location>
        <begin position="1"/>
        <end position="22"/>
    </location>
</feature>
<feature type="chain" id="PRO_5045299360" evidence="1">
    <location>
        <begin position="23"/>
        <end position="546"/>
    </location>
</feature>
<accession>A0ABW1QEP4</accession>
<dbReference type="Proteomes" id="UP001596244">
    <property type="component" value="Unassembled WGS sequence"/>
</dbReference>
<comment type="caution">
    <text evidence="3">The sequence shown here is derived from an EMBL/GenBank/DDBJ whole genome shotgun (WGS) entry which is preliminary data.</text>
</comment>
<keyword evidence="4" id="KW-1185">Reference proteome</keyword>
<dbReference type="NCBIfam" id="NF038186">
    <property type="entry name" value="YPDG_rpt"/>
    <property type="match status" value="1"/>
</dbReference>
<dbReference type="InterPro" id="IPR044055">
    <property type="entry name" value="RibLong"/>
</dbReference>
<feature type="domain" description="Long Rib" evidence="2">
    <location>
        <begin position="320"/>
        <end position="416"/>
    </location>
</feature>
<dbReference type="EMBL" id="JBHSQE010000009">
    <property type="protein sequence ID" value="MFC6147144.1"/>
    <property type="molecule type" value="Genomic_DNA"/>
</dbReference>
<reference evidence="4" key="1">
    <citation type="journal article" date="2019" name="Int. J. Syst. Evol. Microbiol.">
        <title>The Global Catalogue of Microorganisms (GCM) 10K type strain sequencing project: providing services to taxonomists for standard genome sequencing and annotation.</title>
        <authorList>
            <consortium name="The Broad Institute Genomics Platform"/>
            <consortium name="The Broad Institute Genome Sequencing Center for Infectious Disease"/>
            <person name="Wu L."/>
            <person name="Ma J."/>
        </authorList>
    </citation>
    <scope>NUCLEOTIDE SEQUENCE [LARGE SCALE GENOMIC DNA]</scope>
    <source>
        <strain evidence="4">CCUG 51943</strain>
    </source>
</reference>
<name>A0ABW1QEP4_9CORY</name>
<evidence type="ECO:0000313" key="3">
    <source>
        <dbReference type="EMBL" id="MFC6147144.1"/>
    </source>
</evidence>
<sequence>MIFSRSVAGVAALALAATTALTAPAASALPTTPVTPPNGTAGTCDVTLSTKSNVPGSAGGQNLKSIPGTLAIGVQNWATGDAPGFRPFIRAVGNAERWMTDTNVSFVTTGGEGTYSVRPHNDPLPATLFTVPISHAFDPVPGANGNFTADLGDFNARAVGWGAHQTSAALWYVQGPAGALANGASVDGEFTVTTTLLPWPQENADCQPLGVAADAPRTVVADNSPQDTGARVTEGDATDHARMSGIVYLPGTDTPVEGAVVTVNPDGTVSVSLPPAARALGTALEIQLRANPREDDAQWEAYNVSWNVGERFTVNLGDQAAAHNPGYRHAVTHPAVAITLQQNYDLTMPAGTVYEIVDAPQTDPVSDEWTYVVDRTTGALTVTPPAGAKVGDYIVVPVRVTYPDGTSETIDGHVTVVEPGTAPGGDDGSSVDGRCIATAGAVITPLVLLAPLAAASQMEIPGVSPLIRQLQAQLQRANTDLQRGLGIHNPEIVRLVEQINGALGPDAVRILGGAGVAALSLLAIGVIADACLPGEGGSSGSSLSSE</sequence>
<evidence type="ECO:0000256" key="1">
    <source>
        <dbReference type="SAM" id="SignalP"/>
    </source>
</evidence>
<keyword evidence="1" id="KW-0732">Signal</keyword>
<proteinExistence type="predicted"/>
<dbReference type="Pfam" id="PF18957">
    <property type="entry name" value="RibLong"/>
    <property type="match status" value="1"/>
</dbReference>
<protein>
    <submittedName>
        <fullName evidence="3">Rib/alpha-like domain-containing protein</fullName>
    </submittedName>
</protein>
<gene>
    <name evidence="3" type="ORF">ACFPUZ_10050</name>
</gene>
<evidence type="ECO:0000313" key="4">
    <source>
        <dbReference type="Proteomes" id="UP001596244"/>
    </source>
</evidence>
<dbReference type="RefSeq" id="WP_377001774.1">
    <property type="nucleotide sequence ID" value="NZ_JBHSQE010000009.1"/>
</dbReference>